<accession>A0ABY7RWN3</accession>
<sequence length="333" mass="38381">MKTDIKNIELIHKYLDKSLNHDEIETIENQLQTDLEFQDLYKEQLILIQGVKRAGLKQEIQTAKKSYYKFRWLKISGISLSFIVVLLLVWMTFFKASQIKTSKPITESNTVVISNTDLVEEIEQGEIKILKDSAVVGVDIIKISSKEKTLITSQELKDQTERVKVKESEFVRFPLDSISIKKKPQAVIDKTEKVFSETIKDSATLNIPEIAFINSLIGTYEMKLEASNALIIDKLTLNQNGTFEFHEYDRHDNGIPPERNKYAKGTWVSDKNIIYFTAINSDIDSTHQLNFNATKARFISKSPRDKSDRVIETSLLFYESELFWITGRTLLKK</sequence>
<keyword evidence="1" id="KW-1133">Transmembrane helix</keyword>
<keyword evidence="1" id="KW-0812">Transmembrane</keyword>
<evidence type="ECO:0008006" key="4">
    <source>
        <dbReference type="Google" id="ProtNLM"/>
    </source>
</evidence>
<organism evidence="2 3">
    <name type="scientific">Psychroserpens ponticola</name>
    <dbReference type="NCBI Taxonomy" id="2932268"/>
    <lineage>
        <taxon>Bacteria</taxon>
        <taxon>Pseudomonadati</taxon>
        <taxon>Bacteroidota</taxon>
        <taxon>Flavobacteriia</taxon>
        <taxon>Flavobacteriales</taxon>
        <taxon>Flavobacteriaceae</taxon>
        <taxon>Psychroserpens</taxon>
    </lineage>
</organism>
<protein>
    <recommendedName>
        <fullName evidence="4">FecR protein domain-containing protein</fullName>
    </recommendedName>
</protein>
<dbReference type="EMBL" id="CP116221">
    <property type="protein sequence ID" value="WCO01556.1"/>
    <property type="molecule type" value="Genomic_DNA"/>
</dbReference>
<gene>
    <name evidence="2" type="ORF">MUN68_016005</name>
</gene>
<proteinExistence type="predicted"/>
<reference evidence="2 3" key="1">
    <citation type="submission" date="2023-01" db="EMBL/GenBank/DDBJ databases">
        <title>Psychroserpens ponticola sp. nov., isolated from seawater.</title>
        <authorList>
            <person name="Kristyanto S."/>
            <person name="Jung J."/>
            <person name="Kim J.M."/>
            <person name="Jeon C.O."/>
        </authorList>
    </citation>
    <scope>NUCLEOTIDE SEQUENCE [LARGE SCALE GENOMIC DNA]</scope>
    <source>
        <strain evidence="2 3">MSW6</strain>
    </source>
</reference>
<evidence type="ECO:0000256" key="1">
    <source>
        <dbReference type="SAM" id="Phobius"/>
    </source>
</evidence>
<feature type="transmembrane region" description="Helical" evidence="1">
    <location>
        <begin position="72"/>
        <end position="93"/>
    </location>
</feature>
<keyword evidence="3" id="KW-1185">Reference proteome</keyword>
<keyword evidence="1" id="KW-0472">Membrane</keyword>
<evidence type="ECO:0000313" key="2">
    <source>
        <dbReference type="EMBL" id="WCO01556.1"/>
    </source>
</evidence>
<evidence type="ECO:0000313" key="3">
    <source>
        <dbReference type="Proteomes" id="UP001202717"/>
    </source>
</evidence>
<name>A0ABY7RWN3_9FLAO</name>
<dbReference type="Proteomes" id="UP001202717">
    <property type="component" value="Chromosome"/>
</dbReference>
<dbReference type="RefSeq" id="WP_249993061.1">
    <property type="nucleotide sequence ID" value="NZ_CP116221.1"/>
</dbReference>